<protein>
    <submittedName>
        <fullName evidence="2">Uncharacterized protein</fullName>
    </submittedName>
</protein>
<evidence type="ECO:0000256" key="1">
    <source>
        <dbReference type="SAM" id="MobiDB-lite"/>
    </source>
</evidence>
<dbReference type="AlphaFoldDB" id="A0A8T2NT10"/>
<feature type="region of interest" description="Disordered" evidence="1">
    <location>
        <begin position="180"/>
        <end position="200"/>
    </location>
</feature>
<dbReference type="Proteomes" id="UP000824540">
    <property type="component" value="Unassembled WGS sequence"/>
</dbReference>
<organism evidence="2 3">
    <name type="scientific">Albula glossodonta</name>
    <name type="common">roundjaw bonefish</name>
    <dbReference type="NCBI Taxonomy" id="121402"/>
    <lineage>
        <taxon>Eukaryota</taxon>
        <taxon>Metazoa</taxon>
        <taxon>Chordata</taxon>
        <taxon>Craniata</taxon>
        <taxon>Vertebrata</taxon>
        <taxon>Euteleostomi</taxon>
        <taxon>Actinopterygii</taxon>
        <taxon>Neopterygii</taxon>
        <taxon>Teleostei</taxon>
        <taxon>Albuliformes</taxon>
        <taxon>Albulidae</taxon>
        <taxon>Albula</taxon>
    </lineage>
</organism>
<dbReference type="EMBL" id="JAFBMS010000023">
    <property type="protein sequence ID" value="KAG9343495.1"/>
    <property type="molecule type" value="Genomic_DNA"/>
</dbReference>
<accession>A0A8T2NT10</accession>
<reference evidence="2" key="1">
    <citation type="thesis" date="2021" institute="BYU ScholarsArchive" country="Provo, UT, USA">
        <title>Applications of and Algorithms for Genome Assembly and Genomic Analyses with an Emphasis on Marine Teleosts.</title>
        <authorList>
            <person name="Pickett B.D."/>
        </authorList>
    </citation>
    <scope>NUCLEOTIDE SEQUENCE</scope>
    <source>
        <strain evidence="2">HI-2016</strain>
    </source>
</reference>
<sequence>MPFKANFKRKKLRGSWCNPALIPLLGLQDVSLGSALTLSTAHGWEPDCVDSSSLKLSPQGRTCRGAQNGGHCAFVSKNTSKLVYKEMTRLFNYSSGTVTRMSQRYINLYQLPKTQSGLGNSGDEADGTSKRSRKSAWSFTLQSAQLATALLSQGQRGTQGGAGEGAQLCPFVHMQSVGGGEQGTGQGLPLSVTELTGSDH</sequence>
<proteinExistence type="predicted"/>
<keyword evidence="3" id="KW-1185">Reference proteome</keyword>
<comment type="caution">
    <text evidence="2">The sequence shown here is derived from an EMBL/GenBank/DDBJ whole genome shotgun (WGS) entry which is preliminary data.</text>
</comment>
<gene>
    <name evidence="2" type="ORF">JZ751_013661</name>
</gene>
<name>A0A8T2NT10_9TELE</name>
<evidence type="ECO:0000313" key="3">
    <source>
        <dbReference type="Proteomes" id="UP000824540"/>
    </source>
</evidence>
<evidence type="ECO:0000313" key="2">
    <source>
        <dbReference type="EMBL" id="KAG9343495.1"/>
    </source>
</evidence>